<evidence type="ECO:0000256" key="3">
    <source>
        <dbReference type="ARBA" id="ARBA00022490"/>
    </source>
</evidence>
<reference evidence="7" key="1">
    <citation type="submission" date="2020-07" db="EMBL/GenBank/DDBJ databases">
        <authorList>
            <person name="Lin J."/>
        </authorList>
    </citation>
    <scope>NUCLEOTIDE SEQUENCE</scope>
</reference>
<evidence type="ECO:0000313" key="7">
    <source>
        <dbReference type="EMBL" id="CAD1817074.1"/>
    </source>
</evidence>
<dbReference type="InterPro" id="IPR007650">
    <property type="entry name" value="Zf-FLZ_dom"/>
</dbReference>
<feature type="zinc finger region" description="FLZ-type" evidence="5">
    <location>
        <begin position="65"/>
        <end position="109"/>
    </location>
</feature>
<evidence type="ECO:0000256" key="2">
    <source>
        <dbReference type="ARBA" id="ARBA00009374"/>
    </source>
</evidence>
<accession>A0A6V7NF86</accession>
<dbReference type="PANTHER" id="PTHR33059">
    <property type="entry name" value="FCS-LIKE ZINC FINGER 5"/>
    <property type="match status" value="1"/>
</dbReference>
<evidence type="ECO:0000256" key="1">
    <source>
        <dbReference type="ARBA" id="ARBA00004496"/>
    </source>
</evidence>
<evidence type="ECO:0000259" key="6">
    <source>
        <dbReference type="PROSITE" id="PS51795"/>
    </source>
</evidence>
<dbReference type="GO" id="GO:0046872">
    <property type="term" value="F:metal ion binding"/>
    <property type="evidence" value="ECO:0007669"/>
    <property type="project" value="UniProtKB-KW"/>
</dbReference>
<organism evidence="7">
    <name type="scientific">Ananas comosus var. bracteatus</name>
    <name type="common">red pineapple</name>
    <dbReference type="NCBI Taxonomy" id="296719"/>
    <lineage>
        <taxon>Eukaryota</taxon>
        <taxon>Viridiplantae</taxon>
        <taxon>Streptophyta</taxon>
        <taxon>Embryophyta</taxon>
        <taxon>Tracheophyta</taxon>
        <taxon>Spermatophyta</taxon>
        <taxon>Magnoliopsida</taxon>
        <taxon>Liliopsida</taxon>
        <taxon>Poales</taxon>
        <taxon>Bromeliaceae</taxon>
        <taxon>Bromelioideae</taxon>
        <taxon>Ananas</taxon>
    </lineage>
</organism>
<keyword evidence="3" id="KW-0963">Cytoplasm</keyword>
<gene>
    <name evidence="7" type="ORF">CB5_LOCUS285</name>
</gene>
<keyword evidence="4" id="KW-0479">Metal-binding</keyword>
<dbReference type="AlphaFoldDB" id="A0A6V7NF86"/>
<dbReference type="PANTHER" id="PTHR33059:SF84">
    <property type="entry name" value="FCS-LIKE ZINC FINGER 15"/>
    <property type="match status" value="1"/>
</dbReference>
<evidence type="ECO:0000256" key="4">
    <source>
        <dbReference type="ARBA" id="ARBA00022723"/>
    </source>
</evidence>
<comment type="similarity">
    <text evidence="2">Belongs to the FLZ family.</text>
</comment>
<evidence type="ECO:0000256" key="5">
    <source>
        <dbReference type="PROSITE-ProRule" id="PRU01131"/>
    </source>
</evidence>
<proteinExistence type="inferred from homology"/>
<comment type="subcellular location">
    <subcellularLocation>
        <location evidence="1">Cytoplasm</location>
    </subcellularLocation>
</comment>
<dbReference type="EMBL" id="LR862129">
    <property type="protein sequence ID" value="CAD1817074.1"/>
    <property type="molecule type" value="Genomic_DNA"/>
</dbReference>
<protein>
    <recommendedName>
        <fullName evidence="6">FLZ-type domain-containing protein</fullName>
    </recommendedName>
</protein>
<dbReference type="PROSITE" id="PS51795">
    <property type="entry name" value="ZF_FLZ"/>
    <property type="match status" value="1"/>
</dbReference>
<dbReference type="GO" id="GO:0005737">
    <property type="term" value="C:cytoplasm"/>
    <property type="evidence" value="ECO:0007669"/>
    <property type="project" value="UniProtKB-SubCell"/>
</dbReference>
<dbReference type="Pfam" id="PF04570">
    <property type="entry name" value="zf-FLZ"/>
    <property type="match status" value="1"/>
</dbReference>
<name>A0A6V7NF86_ANACO</name>
<sequence length="149" mass="16759">MGDLLESWGVTFGIRANYQPKVLRSARALPKKPTDHKQAHHDQKLFSLLPFLLPPPLFPLCPHTPFLEHCFLCNKKLSHGQDIYMYRGDRAFCSVECRCRQIYMDEESVRREKKCSAFAATDTTTVAAASRRRGRVGGKGGALDGGFAF</sequence>
<feature type="domain" description="FLZ-type" evidence="6">
    <location>
        <begin position="65"/>
        <end position="109"/>
    </location>
</feature>